<name>A0A4D9ELP6_9SAUR</name>
<dbReference type="EMBL" id="QXTE01000090">
    <property type="protein sequence ID" value="TFK06974.1"/>
    <property type="molecule type" value="Genomic_DNA"/>
</dbReference>
<comment type="caution">
    <text evidence="2">The sequence shown here is derived from an EMBL/GenBank/DDBJ whole genome shotgun (WGS) entry which is preliminary data.</text>
</comment>
<sequence>MWVPLAPCTVLAVAMLGLETELDPGLTAWGVWSRRGCAQRGEGSPGCDGQGPWHPALKGWILGPFLCSGAEPCGEGAPTLAMPESGRGAVSSQCLWCVCGARVLSPRPRPEGPRAAGCAGLVAATRGGAGLPLGVGCPVPLGRAGTWQRAGAQVRAQNWSGLRAALEFRLEGWGQGPPAASQGPFSVRAGADGRCVGLGTGSAALCRIVCTLGPSGRGGSCAGARPPCGPGGEVAIGTSIGAGPRSLFTAHTGCSEGIVPVFPGRAGPGVLPAALRADVWRAGGWGWFRLGCGPSCTGPQGSG</sequence>
<evidence type="ECO:0000313" key="2">
    <source>
        <dbReference type="EMBL" id="TFK06974.1"/>
    </source>
</evidence>
<reference evidence="2 3" key="2">
    <citation type="submission" date="2019-04" db="EMBL/GenBank/DDBJ databases">
        <title>The genome sequence of big-headed turtle.</title>
        <authorList>
            <person name="Gong S."/>
        </authorList>
    </citation>
    <scope>NUCLEOTIDE SEQUENCE [LARGE SCALE GENOMIC DNA]</scope>
    <source>
        <strain evidence="2">DO16091913</strain>
        <tissue evidence="2">Muscle</tissue>
    </source>
</reference>
<accession>A0A4D9ELP6</accession>
<dbReference type="GO" id="GO:0016740">
    <property type="term" value="F:transferase activity"/>
    <property type="evidence" value="ECO:0007669"/>
    <property type="project" value="UniProtKB-KW"/>
</dbReference>
<dbReference type="Proteomes" id="UP000297703">
    <property type="component" value="Unassembled WGS sequence"/>
</dbReference>
<reference evidence="2 3" key="1">
    <citation type="submission" date="2019-04" db="EMBL/GenBank/DDBJ databases">
        <title>Draft genome of the big-headed turtle Platysternon megacephalum.</title>
        <authorList>
            <person name="Gong S."/>
        </authorList>
    </citation>
    <scope>NUCLEOTIDE SEQUENCE [LARGE SCALE GENOMIC DNA]</scope>
    <source>
        <strain evidence="2">DO16091913</strain>
        <tissue evidence="2">Muscle</tissue>
    </source>
</reference>
<proteinExistence type="predicted"/>
<evidence type="ECO:0000313" key="3">
    <source>
        <dbReference type="Proteomes" id="UP000297703"/>
    </source>
</evidence>
<feature type="signal peptide" evidence="1">
    <location>
        <begin position="1"/>
        <end position="20"/>
    </location>
</feature>
<keyword evidence="3" id="KW-1185">Reference proteome</keyword>
<keyword evidence="1" id="KW-0732">Signal</keyword>
<organism evidence="2 3">
    <name type="scientific">Platysternon megacephalum</name>
    <name type="common">big-headed turtle</name>
    <dbReference type="NCBI Taxonomy" id="55544"/>
    <lineage>
        <taxon>Eukaryota</taxon>
        <taxon>Metazoa</taxon>
        <taxon>Chordata</taxon>
        <taxon>Craniata</taxon>
        <taxon>Vertebrata</taxon>
        <taxon>Euteleostomi</taxon>
        <taxon>Archelosauria</taxon>
        <taxon>Testudinata</taxon>
        <taxon>Testudines</taxon>
        <taxon>Cryptodira</taxon>
        <taxon>Durocryptodira</taxon>
        <taxon>Testudinoidea</taxon>
        <taxon>Platysternidae</taxon>
        <taxon>Platysternon</taxon>
    </lineage>
</organism>
<dbReference type="AlphaFoldDB" id="A0A4D9ELP6"/>
<protein>
    <submittedName>
        <fullName evidence="2">Beta-1,3-glucosyltransferase</fullName>
    </submittedName>
</protein>
<evidence type="ECO:0000256" key="1">
    <source>
        <dbReference type="SAM" id="SignalP"/>
    </source>
</evidence>
<feature type="chain" id="PRO_5020030137" evidence="1">
    <location>
        <begin position="21"/>
        <end position="303"/>
    </location>
</feature>
<gene>
    <name evidence="2" type="ORF">DR999_PMT10136</name>
</gene>
<keyword evidence="2" id="KW-0808">Transferase</keyword>